<name>A0A264W3S9_9BACL</name>
<dbReference type="Gene3D" id="2.60.40.3700">
    <property type="match status" value="1"/>
</dbReference>
<comment type="caution">
    <text evidence="1">The sequence shown here is derived from an EMBL/GenBank/DDBJ whole genome shotgun (WGS) entry which is preliminary data.</text>
</comment>
<dbReference type="RefSeq" id="WP_094942603.1">
    <property type="nucleotide sequence ID" value="NZ_NOKQ01000199.1"/>
</dbReference>
<reference evidence="1 2" key="1">
    <citation type="submission" date="2017-07" db="EMBL/GenBank/DDBJ databases">
        <title>Tetzosporium hominis gen.nov. sp.nov.</title>
        <authorList>
            <person name="Tetz G."/>
            <person name="Tetz V."/>
        </authorList>
    </citation>
    <scope>NUCLEOTIDE SEQUENCE [LARGE SCALE GENOMIC DNA]</scope>
    <source>
        <strain evidence="1 2">VT-49</strain>
    </source>
</reference>
<sequence length="168" mass="18556">MKIPFFVLMLALLGLLWGCNDEPSSAQVEVKELVADLSGSDEVSAASIDDQQVTVEDKGDKSVYPLPAEEFFVSIAPYETYTHPCEIHSLTGCQGELAEKEMKVIITDNEGKVYVDKMMKTPANGFIDLWLPRNRPYVVEIEAEGKTGEINFSTFDGDPTCLTDLLLS</sequence>
<dbReference type="NCBIfam" id="NF038094">
    <property type="entry name" value="CueP_fam"/>
    <property type="match status" value="1"/>
</dbReference>
<protein>
    <submittedName>
        <fullName evidence="1">Uncharacterized protein</fullName>
    </submittedName>
</protein>
<dbReference type="OrthoDB" id="73040at2"/>
<dbReference type="EMBL" id="NOKQ01000199">
    <property type="protein sequence ID" value="OZS78232.1"/>
    <property type="molecule type" value="Genomic_DNA"/>
</dbReference>
<proteinExistence type="predicted"/>
<accession>A0A264W3S9</accession>
<dbReference type="InterPro" id="IPR047808">
    <property type="entry name" value="CueP-like"/>
</dbReference>
<dbReference type="AlphaFoldDB" id="A0A264W3S9"/>
<dbReference type="Pfam" id="PF21172">
    <property type="entry name" value="CueP"/>
    <property type="match status" value="1"/>
</dbReference>
<evidence type="ECO:0000313" key="2">
    <source>
        <dbReference type="Proteomes" id="UP000217065"/>
    </source>
</evidence>
<organism evidence="1 2">
    <name type="scientific">Tetzosporium hominis</name>
    <dbReference type="NCBI Taxonomy" id="2020506"/>
    <lineage>
        <taxon>Bacteria</taxon>
        <taxon>Bacillati</taxon>
        <taxon>Bacillota</taxon>
        <taxon>Bacilli</taxon>
        <taxon>Bacillales</taxon>
        <taxon>Caryophanaceae</taxon>
        <taxon>Tetzosporium</taxon>
    </lineage>
</organism>
<keyword evidence="2" id="KW-1185">Reference proteome</keyword>
<evidence type="ECO:0000313" key="1">
    <source>
        <dbReference type="EMBL" id="OZS78232.1"/>
    </source>
</evidence>
<gene>
    <name evidence="1" type="ORF">CF394_07150</name>
</gene>
<dbReference type="Proteomes" id="UP000217065">
    <property type="component" value="Unassembled WGS sequence"/>
</dbReference>